<organism evidence="2 3">
    <name type="scientific">Caulochytrium protostelioides</name>
    <dbReference type="NCBI Taxonomy" id="1555241"/>
    <lineage>
        <taxon>Eukaryota</taxon>
        <taxon>Fungi</taxon>
        <taxon>Fungi incertae sedis</taxon>
        <taxon>Chytridiomycota</taxon>
        <taxon>Chytridiomycota incertae sedis</taxon>
        <taxon>Chytridiomycetes</taxon>
        <taxon>Caulochytriales</taxon>
        <taxon>Caulochytriaceae</taxon>
        <taxon>Caulochytrium</taxon>
    </lineage>
</organism>
<evidence type="ECO:0000313" key="2">
    <source>
        <dbReference type="EMBL" id="RKP02161.1"/>
    </source>
</evidence>
<gene>
    <name evidence="2" type="ORF">CXG81DRAFT_25181</name>
</gene>
<feature type="region of interest" description="Disordered" evidence="1">
    <location>
        <begin position="1"/>
        <end position="25"/>
    </location>
</feature>
<dbReference type="AlphaFoldDB" id="A0A4P9XAP0"/>
<feature type="region of interest" description="Disordered" evidence="1">
    <location>
        <begin position="40"/>
        <end position="87"/>
    </location>
</feature>
<accession>A0A4P9XAP0</accession>
<feature type="region of interest" description="Disordered" evidence="1">
    <location>
        <begin position="208"/>
        <end position="238"/>
    </location>
</feature>
<feature type="compositionally biased region" description="Low complexity" evidence="1">
    <location>
        <begin position="208"/>
        <end position="223"/>
    </location>
</feature>
<feature type="compositionally biased region" description="Low complexity" evidence="1">
    <location>
        <begin position="48"/>
        <end position="66"/>
    </location>
</feature>
<evidence type="ECO:0000313" key="3">
    <source>
        <dbReference type="Proteomes" id="UP000274922"/>
    </source>
</evidence>
<keyword evidence="3" id="KW-1185">Reference proteome</keyword>
<proteinExistence type="predicted"/>
<dbReference type="Proteomes" id="UP000274922">
    <property type="component" value="Unassembled WGS sequence"/>
</dbReference>
<name>A0A4P9XAP0_9FUNG</name>
<protein>
    <submittedName>
        <fullName evidence="2">Uncharacterized protein</fullName>
    </submittedName>
</protein>
<sequence>MANPPPPSLAPPAPPPGSAGKPPSELQRILTSLQSHAGLMGTLNRMTSPSDPSSMADAAAAVQQSGAPPPLAVPAYDGAPSYGPPAPTMPSMHGMPDMHNMHGMHETHDMHGMPEMHGMHGMHGMHHMHHMHDMHSMHGMHNGMHPMHPAQGQPPGMMVMGYPPYHGMPSASAADASATASMAAAASAAPTAPTRASASRMDLAAQLDQVAQQLQSQSQSQSPSPSPSADPPLAAGEPPRLDALTLVHALQLQASGRLTPLMAALRRVQEPHETRMWTQREALLQSHERKRKQQFASELLQMRAPASASAAPTASDAAARRLETQLAFELLLFDRQVVSVMADCVPQQQRLLEAAGFRHVVATSDPDAKAYQHRLVRLLLDLESESHQAVAPTIAAQGGAGLAQPADP</sequence>
<reference evidence="3" key="1">
    <citation type="journal article" date="2018" name="Nat. Microbiol.">
        <title>Leveraging single-cell genomics to expand the fungal tree of life.</title>
        <authorList>
            <person name="Ahrendt S.R."/>
            <person name="Quandt C.A."/>
            <person name="Ciobanu D."/>
            <person name="Clum A."/>
            <person name="Salamov A."/>
            <person name="Andreopoulos B."/>
            <person name="Cheng J.F."/>
            <person name="Woyke T."/>
            <person name="Pelin A."/>
            <person name="Henrissat B."/>
            <person name="Reynolds N.K."/>
            <person name="Benny G.L."/>
            <person name="Smith M.E."/>
            <person name="James T.Y."/>
            <person name="Grigoriev I.V."/>
        </authorList>
    </citation>
    <scope>NUCLEOTIDE SEQUENCE [LARGE SCALE GENOMIC DNA]</scope>
    <source>
        <strain evidence="3">ATCC 52028</strain>
    </source>
</reference>
<dbReference type="EMBL" id="ML014150">
    <property type="protein sequence ID" value="RKP02161.1"/>
    <property type="molecule type" value="Genomic_DNA"/>
</dbReference>
<feature type="compositionally biased region" description="Pro residues" evidence="1">
    <location>
        <begin position="1"/>
        <end position="17"/>
    </location>
</feature>
<evidence type="ECO:0000256" key="1">
    <source>
        <dbReference type="SAM" id="MobiDB-lite"/>
    </source>
</evidence>